<evidence type="ECO:0000256" key="4">
    <source>
        <dbReference type="ARBA" id="ARBA00022989"/>
    </source>
</evidence>
<accession>X1Q7R5</accession>
<evidence type="ECO:0000256" key="6">
    <source>
        <dbReference type="SAM" id="Phobius"/>
    </source>
</evidence>
<feature type="transmembrane region" description="Helical" evidence="6">
    <location>
        <begin position="61"/>
        <end position="81"/>
    </location>
</feature>
<feature type="transmembrane region" description="Helical" evidence="6">
    <location>
        <begin position="12"/>
        <end position="31"/>
    </location>
</feature>
<feature type="non-terminal residue" evidence="7">
    <location>
        <position position="121"/>
    </location>
</feature>
<gene>
    <name evidence="7" type="ORF">S06H3_60672</name>
</gene>
<organism evidence="7">
    <name type="scientific">marine sediment metagenome</name>
    <dbReference type="NCBI Taxonomy" id="412755"/>
    <lineage>
        <taxon>unclassified sequences</taxon>
        <taxon>metagenomes</taxon>
        <taxon>ecological metagenomes</taxon>
    </lineage>
</organism>
<dbReference type="CDD" id="cd06581">
    <property type="entry name" value="TM_PBP1_LivM_like"/>
    <property type="match status" value="1"/>
</dbReference>
<dbReference type="Pfam" id="PF02653">
    <property type="entry name" value="BPD_transp_2"/>
    <property type="match status" value="1"/>
</dbReference>
<proteinExistence type="predicted"/>
<dbReference type="PANTHER" id="PTHR30482:SF10">
    <property type="entry name" value="HIGH-AFFINITY BRANCHED-CHAIN AMINO ACID TRANSPORT PROTEIN BRAE"/>
    <property type="match status" value="1"/>
</dbReference>
<keyword evidence="3 6" id="KW-0812">Transmembrane</keyword>
<keyword evidence="2" id="KW-1003">Cell membrane</keyword>
<evidence type="ECO:0000256" key="2">
    <source>
        <dbReference type="ARBA" id="ARBA00022475"/>
    </source>
</evidence>
<keyword evidence="4 6" id="KW-1133">Transmembrane helix</keyword>
<dbReference type="EMBL" id="BARV01039619">
    <property type="protein sequence ID" value="GAI47085.1"/>
    <property type="molecule type" value="Genomic_DNA"/>
</dbReference>
<name>X1Q7R5_9ZZZZ</name>
<keyword evidence="5 6" id="KW-0472">Membrane</keyword>
<feature type="transmembrane region" description="Helical" evidence="6">
    <location>
        <begin position="93"/>
        <end position="120"/>
    </location>
</feature>
<evidence type="ECO:0000256" key="1">
    <source>
        <dbReference type="ARBA" id="ARBA00004651"/>
    </source>
</evidence>
<dbReference type="AlphaFoldDB" id="X1Q7R5"/>
<evidence type="ECO:0000256" key="5">
    <source>
        <dbReference type="ARBA" id="ARBA00023136"/>
    </source>
</evidence>
<protein>
    <recommendedName>
        <fullName evidence="8">Branched-chain amino acid ABC transporter permease</fullName>
    </recommendedName>
</protein>
<dbReference type="GO" id="GO:0015658">
    <property type="term" value="F:branched-chain amino acid transmembrane transporter activity"/>
    <property type="evidence" value="ECO:0007669"/>
    <property type="project" value="InterPro"/>
</dbReference>
<dbReference type="GO" id="GO:0005886">
    <property type="term" value="C:plasma membrane"/>
    <property type="evidence" value="ECO:0007669"/>
    <property type="project" value="UniProtKB-SubCell"/>
</dbReference>
<dbReference type="InterPro" id="IPR043428">
    <property type="entry name" value="LivM-like"/>
</dbReference>
<dbReference type="InterPro" id="IPR001851">
    <property type="entry name" value="ABC_transp_permease"/>
</dbReference>
<evidence type="ECO:0000256" key="3">
    <source>
        <dbReference type="ARBA" id="ARBA00022692"/>
    </source>
</evidence>
<sequence length="121" mass="13060">MTAARGISITWMYYAALAIGVASVLITWLIIRSRIGLGLMAIRDDEDVSACMGVNIFKYKLYCFIVASFITATAAGIYYLYPLFIQPYGAFSATWFLTLITAAVIGGMGTLEGPIIGALLV</sequence>
<evidence type="ECO:0000313" key="7">
    <source>
        <dbReference type="EMBL" id="GAI47085.1"/>
    </source>
</evidence>
<evidence type="ECO:0008006" key="8">
    <source>
        <dbReference type="Google" id="ProtNLM"/>
    </source>
</evidence>
<dbReference type="PANTHER" id="PTHR30482">
    <property type="entry name" value="HIGH-AFFINITY BRANCHED-CHAIN AMINO ACID TRANSPORT SYSTEM PERMEASE"/>
    <property type="match status" value="1"/>
</dbReference>
<comment type="subcellular location">
    <subcellularLocation>
        <location evidence="1">Cell membrane</location>
        <topology evidence="1">Multi-pass membrane protein</topology>
    </subcellularLocation>
</comment>
<comment type="caution">
    <text evidence="7">The sequence shown here is derived from an EMBL/GenBank/DDBJ whole genome shotgun (WGS) entry which is preliminary data.</text>
</comment>
<reference evidence="7" key="1">
    <citation type="journal article" date="2014" name="Front. Microbiol.">
        <title>High frequency of phylogenetically diverse reductive dehalogenase-homologous genes in deep subseafloor sedimentary metagenomes.</title>
        <authorList>
            <person name="Kawai M."/>
            <person name="Futagami T."/>
            <person name="Toyoda A."/>
            <person name="Takaki Y."/>
            <person name="Nishi S."/>
            <person name="Hori S."/>
            <person name="Arai W."/>
            <person name="Tsubouchi T."/>
            <person name="Morono Y."/>
            <person name="Uchiyama I."/>
            <person name="Ito T."/>
            <person name="Fujiyama A."/>
            <person name="Inagaki F."/>
            <person name="Takami H."/>
        </authorList>
    </citation>
    <scope>NUCLEOTIDE SEQUENCE</scope>
    <source>
        <strain evidence="7">Expedition CK06-06</strain>
    </source>
</reference>